<dbReference type="Proteomes" id="UP000190037">
    <property type="component" value="Unassembled WGS sequence"/>
</dbReference>
<keyword evidence="1" id="KW-0812">Transmembrane</keyword>
<keyword evidence="1" id="KW-1133">Transmembrane helix</keyword>
<dbReference type="InterPro" id="IPR019681">
    <property type="entry name" value="DUF2530"/>
</dbReference>
<feature type="transmembrane region" description="Helical" evidence="1">
    <location>
        <begin position="44"/>
        <end position="63"/>
    </location>
</feature>
<keyword evidence="1" id="KW-0472">Membrane</keyword>
<dbReference type="EMBL" id="MWQN01000001">
    <property type="protein sequence ID" value="OPC85098.1"/>
    <property type="molecule type" value="Genomic_DNA"/>
</dbReference>
<keyword evidence="3" id="KW-1185">Reference proteome</keyword>
<feature type="transmembrane region" description="Helical" evidence="1">
    <location>
        <begin position="12"/>
        <end position="32"/>
    </location>
</feature>
<dbReference type="OrthoDB" id="5149277at2"/>
<reference evidence="2 3" key="1">
    <citation type="submission" date="2017-03" db="EMBL/GenBank/DDBJ databases">
        <title>Draft genome sequence of Streptomyces scabrisporus NF3, endophyte isolated from Amphipterygium adstringens.</title>
        <authorList>
            <person name="Vazquez M."/>
            <person name="Ceapa C.D."/>
            <person name="Rodriguez Luna D."/>
            <person name="Sanchez Esquivel S."/>
        </authorList>
    </citation>
    <scope>NUCLEOTIDE SEQUENCE [LARGE SCALE GENOMIC DNA]</scope>
    <source>
        <strain evidence="2 3">NF3</strain>
    </source>
</reference>
<dbReference type="STRING" id="159449.B4N89_17360"/>
<comment type="caution">
    <text evidence="2">The sequence shown here is derived from an EMBL/GenBank/DDBJ whole genome shotgun (WGS) entry which is preliminary data.</text>
</comment>
<dbReference type="AlphaFoldDB" id="A0A1T3P7M8"/>
<gene>
    <name evidence="2" type="ORF">B4N89_17360</name>
</gene>
<sequence>MRPAPPPLEGDIIKLVAVGSVIWFALFVVAWFMRDSLTDDGRDWWPWCALAGSGLGLFGLWYCRHLQSARDD</sequence>
<name>A0A1T3P7M8_9ACTN</name>
<organism evidence="2 3">
    <name type="scientific">Embleya scabrispora</name>
    <dbReference type="NCBI Taxonomy" id="159449"/>
    <lineage>
        <taxon>Bacteria</taxon>
        <taxon>Bacillati</taxon>
        <taxon>Actinomycetota</taxon>
        <taxon>Actinomycetes</taxon>
        <taxon>Kitasatosporales</taxon>
        <taxon>Streptomycetaceae</taxon>
        <taxon>Embleya</taxon>
    </lineage>
</organism>
<evidence type="ECO:0000256" key="1">
    <source>
        <dbReference type="SAM" id="Phobius"/>
    </source>
</evidence>
<accession>A0A1T3P7M8</accession>
<evidence type="ECO:0008006" key="4">
    <source>
        <dbReference type="Google" id="ProtNLM"/>
    </source>
</evidence>
<proteinExistence type="predicted"/>
<evidence type="ECO:0000313" key="2">
    <source>
        <dbReference type="EMBL" id="OPC85098.1"/>
    </source>
</evidence>
<protein>
    <recommendedName>
        <fullName evidence="4">DUF2530 domain-containing protein</fullName>
    </recommendedName>
</protein>
<dbReference type="Pfam" id="PF10745">
    <property type="entry name" value="DUF2530"/>
    <property type="match status" value="1"/>
</dbReference>
<evidence type="ECO:0000313" key="3">
    <source>
        <dbReference type="Proteomes" id="UP000190037"/>
    </source>
</evidence>